<comment type="similarity">
    <text evidence="1">Belongs to the metallo-dependent hydrolases superfamily. CpsB/CapC family.</text>
</comment>
<evidence type="ECO:0000256" key="2">
    <source>
        <dbReference type="ARBA" id="ARBA00013064"/>
    </source>
</evidence>
<dbReference type="STRING" id="504472.Slin_6421"/>
<dbReference type="RefSeq" id="WP_012930862.1">
    <property type="nucleotide sequence ID" value="NC_013730.1"/>
</dbReference>
<dbReference type="EMBL" id="CP001769">
    <property type="protein sequence ID" value="ADB42378.1"/>
    <property type="molecule type" value="Genomic_DNA"/>
</dbReference>
<dbReference type="Pfam" id="PF19567">
    <property type="entry name" value="CpsB_CapC"/>
    <property type="match status" value="1"/>
</dbReference>
<accession>D2QU96</accession>
<dbReference type="GO" id="GO:0030145">
    <property type="term" value="F:manganese ion binding"/>
    <property type="evidence" value="ECO:0007669"/>
    <property type="project" value="InterPro"/>
</dbReference>
<dbReference type="HOGENOM" id="CLU_085966_0_0_10"/>
<dbReference type="GO" id="GO:0004725">
    <property type="term" value="F:protein tyrosine phosphatase activity"/>
    <property type="evidence" value="ECO:0007669"/>
    <property type="project" value="UniProtKB-EC"/>
</dbReference>
<dbReference type="InterPro" id="IPR016667">
    <property type="entry name" value="Caps_polysacc_synth_CpsB/CapC"/>
</dbReference>
<evidence type="ECO:0000313" key="6">
    <source>
        <dbReference type="Proteomes" id="UP000002028"/>
    </source>
</evidence>
<dbReference type="InterPro" id="IPR016195">
    <property type="entry name" value="Pol/histidinol_Pase-like"/>
</dbReference>
<dbReference type="PANTHER" id="PTHR39181">
    <property type="entry name" value="TYROSINE-PROTEIN PHOSPHATASE YWQE"/>
    <property type="match status" value="1"/>
</dbReference>
<dbReference type="KEGG" id="sli:Slin_6421"/>
<reference evidence="5 6" key="1">
    <citation type="journal article" date="2010" name="Stand. Genomic Sci.">
        <title>Complete genome sequence of Spirosoma linguale type strain (1).</title>
        <authorList>
            <person name="Lail K."/>
            <person name="Sikorski J."/>
            <person name="Saunders E."/>
            <person name="Lapidus A."/>
            <person name="Glavina Del Rio T."/>
            <person name="Copeland A."/>
            <person name="Tice H."/>
            <person name="Cheng J.-F."/>
            <person name="Lucas S."/>
            <person name="Nolan M."/>
            <person name="Bruce D."/>
            <person name="Goodwin L."/>
            <person name="Pitluck S."/>
            <person name="Ivanova N."/>
            <person name="Mavromatis K."/>
            <person name="Ovchinnikova G."/>
            <person name="Pati A."/>
            <person name="Chen A."/>
            <person name="Palaniappan K."/>
            <person name="Land M."/>
            <person name="Hauser L."/>
            <person name="Chang Y.-J."/>
            <person name="Jeffries C.D."/>
            <person name="Chain P."/>
            <person name="Brettin T."/>
            <person name="Detter J.C."/>
            <person name="Schuetze A."/>
            <person name="Rohde M."/>
            <person name="Tindall B.J."/>
            <person name="Goeker M."/>
            <person name="Bristow J."/>
            <person name="Eisen J.A."/>
            <person name="Markowitz V."/>
            <person name="Hugenholtz P."/>
            <person name="Kyrpides N.C."/>
            <person name="Klenk H.-P."/>
            <person name="Chen F."/>
        </authorList>
    </citation>
    <scope>NUCLEOTIDE SEQUENCE [LARGE SCALE GENOMIC DNA]</scope>
    <source>
        <strain evidence="6">ATCC 33905 / DSM 74 / LMG 10896 / Claus 1</strain>
    </source>
</reference>
<dbReference type="Gene3D" id="3.20.20.140">
    <property type="entry name" value="Metal-dependent hydrolases"/>
    <property type="match status" value="1"/>
</dbReference>
<dbReference type="AlphaFoldDB" id="D2QU96"/>
<sequence length="255" mass="29458">MNFWKQLKTRLTQNLANDPKAVEEACFWRVDMHSHLLPNVDDGVSSPEETLACLQQMAAWGIQRVITTPHVSRDWYPNSSDMLRAGQLELQELADSHGLALQIDVAAEYMLDEFFPDLLDKNDLMTFGKERYVLIETGWAAAPQQLEDVLFRLQTKGYMPVLAHPERYTYYHADEAALARLHEIGCLFQLNWLSLTGRYGRKVRTQAQRILHNNWVDFIGSDLHRAEDLDALASLFTLPEYELLRSQPLRNESLR</sequence>
<keyword evidence="3" id="KW-0378">Hydrolase</keyword>
<organism evidence="5 6">
    <name type="scientific">Spirosoma linguale (strain ATCC 33905 / DSM 74 / LMG 10896 / Claus 1)</name>
    <dbReference type="NCBI Taxonomy" id="504472"/>
    <lineage>
        <taxon>Bacteria</taxon>
        <taxon>Pseudomonadati</taxon>
        <taxon>Bacteroidota</taxon>
        <taxon>Cytophagia</taxon>
        <taxon>Cytophagales</taxon>
        <taxon>Cytophagaceae</taxon>
        <taxon>Spirosoma</taxon>
    </lineage>
</organism>
<evidence type="ECO:0000256" key="3">
    <source>
        <dbReference type="ARBA" id="ARBA00022801"/>
    </source>
</evidence>
<dbReference type="SUPFAM" id="SSF89550">
    <property type="entry name" value="PHP domain-like"/>
    <property type="match status" value="1"/>
</dbReference>
<evidence type="ECO:0000256" key="1">
    <source>
        <dbReference type="ARBA" id="ARBA00005750"/>
    </source>
</evidence>
<protein>
    <recommendedName>
        <fullName evidence="2">protein-tyrosine-phosphatase</fullName>
        <ecNumber evidence="2">3.1.3.48</ecNumber>
    </recommendedName>
</protein>
<evidence type="ECO:0000313" key="5">
    <source>
        <dbReference type="EMBL" id="ADB42378.1"/>
    </source>
</evidence>
<comment type="catalytic activity">
    <reaction evidence="4">
        <text>O-phospho-L-tyrosyl-[protein] + H2O = L-tyrosyl-[protein] + phosphate</text>
        <dbReference type="Rhea" id="RHEA:10684"/>
        <dbReference type="Rhea" id="RHEA-COMP:10136"/>
        <dbReference type="Rhea" id="RHEA-COMP:20101"/>
        <dbReference type="ChEBI" id="CHEBI:15377"/>
        <dbReference type="ChEBI" id="CHEBI:43474"/>
        <dbReference type="ChEBI" id="CHEBI:46858"/>
        <dbReference type="ChEBI" id="CHEBI:61978"/>
        <dbReference type="EC" id="3.1.3.48"/>
    </reaction>
</comment>
<dbReference type="eggNOG" id="COG4464">
    <property type="taxonomic scope" value="Bacteria"/>
</dbReference>
<dbReference type="PANTHER" id="PTHR39181:SF1">
    <property type="entry name" value="TYROSINE-PROTEIN PHOSPHATASE YWQE"/>
    <property type="match status" value="1"/>
</dbReference>
<dbReference type="Proteomes" id="UP000002028">
    <property type="component" value="Chromosome"/>
</dbReference>
<gene>
    <name evidence="5" type="ordered locus">Slin_6421</name>
</gene>
<dbReference type="EC" id="3.1.3.48" evidence="2"/>
<proteinExistence type="inferred from homology"/>
<evidence type="ECO:0000256" key="4">
    <source>
        <dbReference type="ARBA" id="ARBA00051722"/>
    </source>
</evidence>
<name>D2QU96_SPILD</name>
<keyword evidence="6" id="KW-1185">Reference proteome</keyword>